<dbReference type="RefSeq" id="WP_091744702.1">
    <property type="nucleotide sequence ID" value="NZ_FODY01000005.1"/>
</dbReference>
<keyword evidence="2" id="KW-1185">Reference proteome</keyword>
<dbReference type="InterPro" id="IPR023430">
    <property type="entry name" value="Pept_HybD-like_dom_sf"/>
</dbReference>
<evidence type="ECO:0000313" key="1">
    <source>
        <dbReference type="EMBL" id="SEO77005.1"/>
    </source>
</evidence>
<name>A0A1H8SEK4_9FIRM</name>
<dbReference type="OrthoDB" id="9815953at2"/>
<accession>A0A1H8SEK4</accession>
<dbReference type="EMBL" id="FODY01000005">
    <property type="protein sequence ID" value="SEO77005.1"/>
    <property type="molecule type" value="Genomic_DNA"/>
</dbReference>
<gene>
    <name evidence="1" type="ORF">SAMN04490178_10519</name>
</gene>
<sequence length="205" mass="21784">MQHNGNKLIANLYDAEAPEKIRRQVIGLLRRQFTFTVRPVVVLCIGSDRYTGDVLGPLTGTFLEETTGYPIFGTMDNPVHAGNLQDAIQEIYRQYDDPVIVAVDACLGTAAEVGNIEVWEGGIQAGSAVGKRLPCIGHISLAGVVNSEGIIGAVSLQSTSLSLVMKISKVISVALQAALYNIAGTLPADKALIGEDLVPEHVDSD</sequence>
<dbReference type="Proteomes" id="UP000198847">
    <property type="component" value="Unassembled WGS sequence"/>
</dbReference>
<reference evidence="1 2" key="1">
    <citation type="submission" date="2016-10" db="EMBL/GenBank/DDBJ databases">
        <authorList>
            <person name="de Groot N.N."/>
        </authorList>
    </citation>
    <scope>NUCLEOTIDE SEQUENCE [LARGE SCALE GENOMIC DNA]</scope>
    <source>
        <strain evidence="1 2">DSM 13305</strain>
    </source>
</reference>
<dbReference type="InterPro" id="IPR009665">
    <property type="entry name" value="YyaC"/>
</dbReference>
<dbReference type="STRING" id="112903.SAMN04490178_10519"/>
<protein>
    <submittedName>
        <fullName evidence="1">Putative sporulation protein YyaC</fullName>
    </submittedName>
</protein>
<proteinExistence type="predicted"/>
<dbReference type="SUPFAM" id="SSF53163">
    <property type="entry name" value="HybD-like"/>
    <property type="match status" value="1"/>
</dbReference>
<dbReference type="AlphaFoldDB" id="A0A1H8SEK4"/>
<dbReference type="NCBIfam" id="TIGR02841">
    <property type="entry name" value="spore_YyaC"/>
    <property type="match status" value="1"/>
</dbReference>
<dbReference type="Pfam" id="PF06866">
    <property type="entry name" value="DUF1256"/>
    <property type="match status" value="1"/>
</dbReference>
<evidence type="ECO:0000313" key="2">
    <source>
        <dbReference type="Proteomes" id="UP000198847"/>
    </source>
</evidence>
<organism evidence="1 2">
    <name type="scientific">Propionispora vibrioides</name>
    <dbReference type="NCBI Taxonomy" id="112903"/>
    <lineage>
        <taxon>Bacteria</taxon>
        <taxon>Bacillati</taxon>
        <taxon>Bacillota</taxon>
        <taxon>Negativicutes</taxon>
        <taxon>Selenomonadales</taxon>
        <taxon>Sporomusaceae</taxon>
        <taxon>Propionispora</taxon>
    </lineage>
</organism>